<reference evidence="1 2" key="1">
    <citation type="submission" date="2019-03" db="EMBL/GenBank/DDBJ databases">
        <title>Single cell metagenomics reveals metabolic interactions within the superorganism composed of flagellate Streblomastix strix and complex community of Bacteroidetes bacteria on its surface.</title>
        <authorList>
            <person name="Treitli S.C."/>
            <person name="Kolisko M."/>
            <person name="Husnik F."/>
            <person name="Keeling P."/>
            <person name="Hampl V."/>
        </authorList>
    </citation>
    <scope>NUCLEOTIDE SEQUENCE [LARGE SCALE GENOMIC DNA]</scope>
    <source>
        <strain evidence="1">ST1C</strain>
    </source>
</reference>
<sequence length="99" mass="11338">MKTSIKYLDIMAVIKDKINETTIAEHDSDKTQAIANQFQNVINVATDTLSDRITHLNQQVPLLAPRTVPNGKQRTYILIIEEVNDEDLHEEQQEDHITL</sequence>
<proteinExistence type="predicted"/>
<name>A0A5J4V7W6_9EUKA</name>
<protein>
    <submittedName>
        <fullName evidence="1">Uncharacterized protein</fullName>
    </submittedName>
</protein>
<accession>A0A5J4V7W6</accession>
<evidence type="ECO:0000313" key="2">
    <source>
        <dbReference type="Proteomes" id="UP000324800"/>
    </source>
</evidence>
<evidence type="ECO:0000313" key="1">
    <source>
        <dbReference type="EMBL" id="KAA6378530.1"/>
    </source>
</evidence>
<organism evidence="1 2">
    <name type="scientific">Streblomastix strix</name>
    <dbReference type="NCBI Taxonomy" id="222440"/>
    <lineage>
        <taxon>Eukaryota</taxon>
        <taxon>Metamonada</taxon>
        <taxon>Preaxostyla</taxon>
        <taxon>Oxymonadida</taxon>
        <taxon>Streblomastigidae</taxon>
        <taxon>Streblomastix</taxon>
    </lineage>
</organism>
<comment type="caution">
    <text evidence="1">The sequence shown here is derived from an EMBL/GenBank/DDBJ whole genome shotgun (WGS) entry which is preliminary data.</text>
</comment>
<gene>
    <name evidence="1" type="ORF">EZS28_025942</name>
</gene>
<dbReference type="Proteomes" id="UP000324800">
    <property type="component" value="Unassembled WGS sequence"/>
</dbReference>
<dbReference type="AlphaFoldDB" id="A0A5J4V7W6"/>
<dbReference type="EMBL" id="SNRW01009082">
    <property type="protein sequence ID" value="KAA6378530.1"/>
    <property type="molecule type" value="Genomic_DNA"/>
</dbReference>